<dbReference type="Gene3D" id="2.130.10.10">
    <property type="entry name" value="YVTN repeat-like/Quinoprotein amine dehydrogenase"/>
    <property type="match status" value="2"/>
</dbReference>
<sequence>MLNLSAQELPPVNTFSPEDYRGESQNWSISQSKEGFIYVANNKGLLEFNGADWKLYPTPNETIMRSVKVVENKIFTGFYMDFGYWIKDQYGVLQYSSIAKRNKISPLEDEQFWSIIEMDGWVLFQSFQRIYLYNLKTEAFKVINSETTITKMFKVDNTIYFQQVNKGIYKIEKGEAKLISGSEILKENSIVFMSKNEGSLIFLTDSKGFYKFENNNLSPWNITSNQNLNKRTIYNGIQLSNGDFVLGTISHGAIYLLKNGEIKYELNQKNGLNNNTVLSLFEDKDSNVWLGLDSGISVVNIKSPFKIYKDISGNIGTVYTSIIFNNNLYIGTNQGLFYKKYKSKEDFILIKGTEGQVWCLVEIDGNLFCGHNTGTFLIDSNNVNKISNSQGTWGIKKLDTTTLIQGNYNGLHILKKKDNRWLYSHKIKGFDNSSRYFEVYENNTVFVNHEYKGVFKLKVDKDFKEVLEIKKVTSVNKGIHSSLLKYHNQIIYSYKKGVYKFSSKQDLFVKDTILSKLFSPEDYMSGKLVFDPSTDKIWGFSTDNISYIVPDELSSNLKLNEIHVSERLRKGAIGFENIEKLDNQNYLLGTSNGYIIIDLDKLQNKTEFVIEVNSIKNSTLHGDEKELTFNDKGKLSFKKNNIEFFYNVPYYGNDLTVNYQYKLKGQTDQWSNWTANANVLFKNLSFGDYTFNVRARVGNNLTSNTYKYKFTVLRPWYLSTGMIIGYVFMILLFSLFMHNTYKRYYKKQRERLLEKQQKDFEFKALANERELMRVKNDQLKADVENKNRELAISTMSIIKKNEFLNTIKGELKSGESTGAKKVIKIINENINNTDDWQMFKEAFNNADKDFIKKIKDIHPALTPNDLRLCAYLRLNLSSKEIAPLLNISPRSVEVKRYRLRKKMDLPHESNLTEYILKV</sequence>
<keyword evidence="6" id="KW-1185">Reference proteome</keyword>
<dbReference type="GO" id="GO:0006355">
    <property type="term" value="P:regulation of DNA-templated transcription"/>
    <property type="evidence" value="ECO:0007669"/>
    <property type="project" value="InterPro"/>
</dbReference>
<dbReference type="SUPFAM" id="SSF46894">
    <property type="entry name" value="C-terminal effector domain of the bipartite response regulators"/>
    <property type="match status" value="1"/>
</dbReference>
<keyword evidence="3" id="KW-0812">Transmembrane</keyword>
<dbReference type="AlphaFoldDB" id="A0A5S5DTN9"/>
<keyword evidence="3" id="KW-1133">Transmembrane helix</keyword>
<dbReference type="InterPro" id="IPR011123">
    <property type="entry name" value="Y_Y_Y"/>
</dbReference>
<evidence type="ECO:0000256" key="2">
    <source>
        <dbReference type="SAM" id="MobiDB-lite"/>
    </source>
</evidence>
<protein>
    <submittedName>
        <fullName evidence="5">Two component regulator with propeller domain</fullName>
    </submittedName>
</protein>
<dbReference type="SUPFAM" id="SSF63829">
    <property type="entry name" value="Calcium-dependent phosphotriesterase"/>
    <property type="match status" value="1"/>
</dbReference>
<dbReference type="Proteomes" id="UP000323136">
    <property type="component" value="Unassembled WGS sequence"/>
</dbReference>
<dbReference type="Pfam" id="PF07495">
    <property type="entry name" value="Y_Y_Y"/>
    <property type="match status" value="1"/>
</dbReference>
<feature type="coiled-coil region" evidence="1">
    <location>
        <begin position="762"/>
        <end position="789"/>
    </location>
</feature>
<evidence type="ECO:0000256" key="1">
    <source>
        <dbReference type="SAM" id="Coils"/>
    </source>
</evidence>
<dbReference type="InterPro" id="IPR016032">
    <property type="entry name" value="Sig_transdc_resp-reg_C-effctor"/>
</dbReference>
<dbReference type="GO" id="GO:0003677">
    <property type="term" value="F:DNA binding"/>
    <property type="evidence" value="ECO:0007669"/>
    <property type="project" value="InterPro"/>
</dbReference>
<evidence type="ECO:0000256" key="3">
    <source>
        <dbReference type="SAM" id="Phobius"/>
    </source>
</evidence>
<evidence type="ECO:0000313" key="6">
    <source>
        <dbReference type="Proteomes" id="UP000323136"/>
    </source>
</evidence>
<name>A0A5S5DTN9_9FLAO</name>
<comment type="caution">
    <text evidence="5">The sequence shown here is derived from an EMBL/GenBank/DDBJ whole genome shotgun (WGS) entry which is preliminary data.</text>
</comment>
<keyword evidence="1" id="KW-0175">Coiled coil</keyword>
<dbReference type="Pfam" id="PF07494">
    <property type="entry name" value="Reg_prop"/>
    <property type="match status" value="1"/>
</dbReference>
<dbReference type="InterPro" id="IPR036388">
    <property type="entry name" value="WH-like_DNA-bd_sf"/>
</dbReference>
<dbReference type="InterPro" id="IPR015943">
    <property type="entry name" value="WD40/YVTN_repeat-like_dom_sf"/>
</dbReference>
<dbReference type="InterPro" id="IPR000792">
    <property type="entry name" value="Tscrpt_reg_LuxR_C"/>
</dbReference>
<proteinExistence type="predicted"/>
<dbReference type="RefSeq" id="WP_246143046.1">
    <property type="nucleotide sequence ID" value="NZ_VNIA01000002.1"/>
</dbReference>
<evidence type="ECO:0000313" key="5">
    <source>
        <dbReference type="EMBL" id="TYP99310.1"/>
    </source>
</evidence>
<feature type="region of interest" description="Disordered" evidence="2">
    <location>
        <begin position="1"/>
        <end position="20"/>
    </location>
</feature>
<organism evidence="5 6">
    <name type="scientific">Tenacibaculum adriaticum</name>
    <dbReference type="NCBI Taxonomy" id="413713"/>
    <lineage>
        <taxon>Bacteria</taxon>
        <taxon>Pseudomonadati</taxon>
        <taxon>Bacteroidota</taxon>
        <taxon>Flavobacteriia</taxon>
        <taxon>Flavobacteriales</taxon>
        <taxon>Flavobacteriaceae</taxon>
        <taxon>Tenacibaculum</taxon>
    </lineage>
</organism>
<dbReference type="InterPro" id="IPR013783">
    <property type="entry name" value="Ig-like_fold"/>
</dbReference>
<accession>A0A5S5DTN9</accession>
<dbReference type="InterPro" id="IPR011110">
    <property type="entry name" value="Reg_prop"/>
</dbReference>
<keyword evidence="3" id="KW-0472">Membrane</keyword>
<dbReference type="Gene3D" id="1.10.10.10">
    <property type="entry name" value="Winged helix-like DNA-binding domain superfamily/Winged helix DNA-binding domain"/>
    <property type="match status" value="1"/>
</dbReference>
<dbReference type="EMBL" id="VNIA01000002">
    <property type="protein sequence ID" value="TYP99310.1"/>
    <property type="molecule type" value="Genomic_DNA"/>
</dbReference>
<gene>
    <name evidence="5" type="ORF">C7447_102632</name>
</gene>
<evidence type="ECO:0000259" key="4">
    <source>
        <dbReference type="SMART" id="SM00421"/>
    </source>
</evidence>
<dbReference type="SMART" id="SM00421">
    <property type="entry name" value="HTH_LUXR"/>
    <property type="match status" value="1"/>
</dbReference>
<dbReference type="Gene3D" id="2.60.40.10">
    <property type="entry name" value="Immunoglobulins"/>
    <property type="match status" value="1"/>
</dbReference>
<feature type="domain" description="HTH luxR-type" evidence="4">
    <location>
        <begin position="858"/>
        <end position="915"/>
    </location>
</feature>
<reference evidence="5 6" key="1">
    <citation type="submission" date="2019-07" db="EMBL/GenBank/DDBJ databases">
        <title>Genomic Encyclopedia of Type Strains, Phase IV (KMG-IV): sequencing the most valuable type-strain genomes for metagenomic binning, comparative biology and taxonomic classification.</title>
        <authorList>
            <person name="Goeker M."/>
        </authorList>
    </citation>
    <scope>NUCLEOTIDE SEQUENCE [LARGE SCALE GENOMIC DNA]</scope>
    <source>
        <strain evidence="5 6">DSM 18961</strain>
    </source>
</reference>
<feature type="transmembrane region" description="Helical" evidence="3">
    <location>
        <begin position="716"/>
        <end position="737"/>
    </location>
</feature>